<name>A0AAD5DRT2_9CHLO</name>
<keyword evidence="2 6" id="KW-0812">Transmembrane</keyword>
<keyword evidence="8" id="KW-1185">Reference proteome</keyword>
<reference evidence="7" key="1">
    <citation type="submission" date="2020-11" db="EMBL/GenBank/DDBJ databases">
        <title>Chlorella ohadii genome sequencing and assembly.</title>
        <authorList>
            <person name="Murik O."/>
            <person name="Treves H."/>
            <person name="Kedem I."/>
            <person name="Shotland Y."/>
            <person name="Kaplan A."/>
        </authorList>
    </citation>
    <scope>NUCLEOTIDE SEQUENCE</scope>
    <source>
        <strain evidence="7">1</strain>
    </source>
</reference>
<dbReference type="AlphaFoldDB" id="A0AAD5DRT2"/>
<dbReference type="SUPFAM" id="SSF103473">
    <property type="entry name" value="MFS general substrate transporter"/>
    <property type="match status" value="1"/>
</dbReference>
<dbReference type="Gene3D" id="1.20.1250.20">
    <property type="entry name" value="MFS general substrate transporter like domains"/>
    <property type="match status" value="1"/>
</dbReference>
<comment type="caution">
    <text evidence="7">The sequence shown here is derived from an EMBL/GenBank/DDBJ whole genome shotgun (WGS) entry which is preliminary data.</text>
</comment>
<feature type="transmembrane region" description="Helical" evidence="6">
    <location>
        <begin position="143"/>
        <end position="163"/>
    </location>
</feature>
<organism evidence="7 8">
    <name type="scientific">Chlorella ohadii</name>
    <dbReference type="NCBI Taxonomy" id="2649997"/>
    <lineage>
        <taxon>Eukaryota</taxon>
        <taxon>Viridiplantae</taxon>
        <taxon>Chlorophyta</taxon>
        <taxon>core chlorophytes</taxon>
        <taxon>Trebouxiophyceae</taxon>
        <taxon>Chlorellales</taxon>
        <taxon>Chlorellaceae</taxon>
        <taxon>Chlorella clade</taxon>
        <taxon>Chlorella</taxon>
    </lineage>
</organism>
<dbReference type="InterPro" id="IPR005828">
    <property type="entry name" value="MFS_sugar_transport-like"/>
</dbReference>
<dbReference type="Pfam" id="PF00083">
    <property type="entry name" value="Sugar_tr"/>
    <property type="match status" value="1"/>
</dbReference>
<dbReference type="InterPro" id="IPR036259">
    <property type="entry name" value="MFS_trans_sf"/>
</dbReference>
<evidence type="ECO:0000313" key="8">
    <source>
        <dbReference type="Proteomes" id="UP001205105"/>
    </source>
</evidence>
<evidence type="ECO:0000256" key="2">
    <source>
        <dbReference type="ARBA" id="ARBA00022692"/>
    </source>
</evidence>
<evidence type="ECO:0000256" key="1">
    <source>
        <dbReference type="ARBA" id="ARBA00004141"/>
    </source>
</evidence>
<feature type="region of interest" description="Disordered" evidence="5">
    <location>
        <begin position="560"/>
        <end position="589"/>
    </location>
</feature>
<accession>A0AAD5DRT2</accession>
<evidence type="ECO:0000256" key="5">
    <source>
        <dbReference type="SAM" id="MobiDB-lite"/>
    </source>
</evidence>
<sequence length="589" mass="61234">MQLGNQYRLADGQLADRISPFLPLVLSPYALAKVRWQGDHVKRASLLSVDDALTLTKEFGRAQQLQLLVVGTAWALGALQTLAAVVFSTLSPPQPECVKGDDEVCTKALAAGQLCSLPREAWHWPSTGGSLVAEFDLVCSRSWVLYLQSSAFFIAVLAGCVLWQAGSERYGALLCGLSSLLASTAPSLWMYVAFRCASGLGVGGMGVAAYALAADLAGPSWRSFTGLLINCFFSVGCCLATLLAWWVPGWRSLAFIGGLACLAYTGSWSLIIESPLWLLLKARKGEATAALAAVALANGCRPPEHPLADPTALLGNTQRGLRDVLASSRLRRRLVLLAAAWFAAGAGYFGLMLLADGLSGGGGSSSGGGAAGTGGSTAGDDSVYINLLSGFAYEVPGIAAAGLAAERAGRKATGVAAFLQAGVCLVVSAVVGGTARRALVVAARFGLAAAYATLFLHTAELFPAVVREQGLGASNAFGRAGAALTPLFAFLQHQLRRSFVPLLVLGCLCFGAAVLSLGIPETLNEQYPDTIQDLNIQEQMKRKKSWRLALAGWSVPGTGAGAALRPSSSSASLPQRTASVASQLEARNA</sequence>
<feature type="transmembrane region" description="Helical" evidence="6">
    <location>
        <begin position="197"/>
        <end position="217"/>
    </location>
</feature>
<feature type="transmembrane region" description="Helical" evidence="6">
    <location>
        <begin position="334"/>
        <end position="355"/>
    </location>
</feature>
<feature type="compositionally biased region" description="Low complexity" evidence="5">
    <location>
        <begin position="561"/>
        <end position="579"/>
    </location>
</feature>
<evidence type="ECO:0000256" key="4">
    <source>
        <dbReference type="ARBA" id="ARBA00023136"/>
    </source>
</evidence>
<evidence type="ECO:0000256" key="3">
    <source>
        <dbReference type="ARBA" id="ARBA00022989"/>
    </source>
</evidence>
<gene>
    <name evidence="7" type="ORF">COHA_006992</name>
</gene>
<feature type="transmembrane region" description="Helical" evidence="6">
    <location>
        <begin position="253"/>
        <end position="280"/>
    </location>
</feature>
<feature type="transmembrane region" description="Helical" evidence="6">
    <location>
        <begin position="498"/>
        <end position="519"/>
    </location>
</feature>
<evidence type="ECO:0000256" key="6">
    <source>
        <dbReference type="SAM" id="Phobius"/>
    </source>
</evidence>
<dbReference type="GO" id="GO:0016020">
    <property type="term" value="C:membrane"/>
    <property type="evidence" value="ECO:0007669"/>
    <property type="project" value="UniProtKB-SubCell"/>
</dbReference>
<feature type="transmembrane region" description="Helical" evidence="6">
    <location>
        <begin position="438"/>
        <end position="459"/>
    </location>
</feature>
<evidence type="ECO:0000313" key="7">
    <source>
        <dbReference type="EMBL" id="KAI7839294.1"/>
    </source>
</evidence>
<protein>
    <recommendedName>
        <fullName evidence="9">Major facilitator superfamily (MFS) profile domain-containing protein</fullName>
    </recommendedName>
</protein>
<feature type="transmembrane region" description="Helical" evidence="6">
    <location>
        <begin position="170"/>
        <end position="191"/>
    </location>
</feature>
<feature type="transmembrane region" description="Helical" evidence="6">
    <location>
        <begin position="412"/>
        <end position="431"/>
    </location>
</feature>
<feature type="transmembrane region" description="Helical" evidence="6">
    <location>
        <begin position="224"/>
        <end position="247"/>
    </location>
</feature>
<proteinExistence type="predicted"/>
<feature type="transmembrane region" description="Helical" evidence="6">
    <location>
        <begin position="67"/>
        <end position="90"/>
    </location>
</feature>
<dbReference type="EMBL" id="JADXDR010000104">
    <property type="protein sequence ID" value="KAI7839294.1"/>
    <property type="molecule type" value="Genomic_DNA"/>
</dbReference>
<keyword evidence="4 6" id="KW-0472">Membrane</keyword>
<dbReference type="PANTHER" id="PTHR24064">
    <property type="entry name" value="SOLUTE CARRIER FAMILY 22 MEMBER"/>
    <property type="match status" value="1"/>
</dbReference>
<comment type="subcellular location">
    <subcellularLocation>
        <location evidence="1">Membrane</location>
        <topology evidence="1">Multi-pass membrane protein</topology>
    </subcellularLocation>
</comment>
<dbReference type="GO" id="GO:0022857">
    <property type="term" value="F:transmembrane transporter activity"/>
    <property type="evidence" value="ECO:0007669"/>
    <property type="project" value="InterPro"/>
</dbReference>
<dbReference type="Proteomes" id="UP001205105">
    <property type="component" value="Unassembled WGS sequence"/>
</dbReference>
<evidence type="ECO:0008006" key="9">
    <source>
        <dbReference type="Google" id="ProtNLM"/>
    </source>
</evidence>
<keyword evidence="3 6" id="KW-1133">Transmembrane helix</keyword>